<dbReference type="GO" id="GO:0003677">
    <property type="term" value="F:DNA binding"/>
    <property type="evidence" value="ECO:0007669"/>
    <property type="project" value="InterPro"/>
</dbReference>
<reference evidence="1" key="1">
    <citation type="submission" date="2016-01" db="EMBL/GenBank/DDBJ databases">
        <authorList>
            <person name="Peeters C."/>
        </authorList>
    </citation>
    <scope>NUCLEOTIDE SEQUENCE</scope>
    <source>
        <strain evidence="1">LMG 29321</strain>
    </source>
</reference>
<dbReference type="OrthoDB" id="54411at2"/>
<evidence type="ECO:0000313" key="1">
    <source>
        <dbReference type="EMBL" id="SAL06412.1"/>
    </source>
</evidence>
<keyword evidence="2" id="KW-1185">Reference proteome</keyword>
<accession>A0A158EHQ0</accession>
<comment type="caution">
    <text evidence="1">The sequence shown here is derived from an EMBL/GenBank/DDBJ whole genome shotgun (WGS) entry which is preliminary data.</text>
</comment>
<proteinExistence type="predicted"/>
<dbReference type="Proteomes" id="UP000071859">
    <property type="component" value="Unassembled WGS sequence"/>
</dbReference>
<dbReference type="AlphaFoldDB" id="A0A158EHQ0"/>
<name>A0A158EHQ0_9BURK</name>
<dbReference type="Gene3D" id="1.10.10.10">
    <property type="entry name" value="Winged helix-like DNA-binding domain superfamily/Winged helix DNA-binding domain"/>
    <property type="match status" value="1"/>
</dbReference>
<evidence type="ECO:0000313" key="2">
    <source>
        <dbReference type="Proteomes" id="UP000071859"/>
    </source>
</evidence>
<dbReference type="EMBL" id="FCOX02000114">
    <property type="protein sequence ID" value="SAL06412.1"/>
    <property type="molecule type" value="Genomic_DNA"/>
</dbReference>
<sequence>MTRDPFLSDEPYRFMIGTCVYFDAVIGAAGDLRNPARRTMLDSRTAQILNEFVRAPGTLLNFERLAAQTASRDTPEPDRLVELARVVRVLRQTLRSIDPSSIYIVRMPRLGYALIAPVTVIRM</sequence>
<organism evidence="1 2">
    <name type="scientific">Caballeronia calidae</name>
    <dbReference type="NCBI Taxonomy" id="1777139"/>
    <lineage>
        <taxon>Bacteria</taxon>
        <taxon>Pseudomonadati</taxon>
        <taxon>Pseudomonadota</taxon>
        <taxon>Betaproteobacteria</taxon>
        <taxon>Burkholderiales</taxon>
        <taxon>Burkholderiaceae</taxon>
        <taxon>Caballeronia</taxon>
    </lineage>
</organism>
<evidence type="ECO:0008006" key="3">
    <source>
        <dbReference type="Google" id="ProtNLM"/>
    </source>
</evidence>
<gene>
    <name evidence="1" type="ORF">AWB78_08056</name>
</gene>
<dbReference type="InterPro" id="IPR016032">
    <property type="entry name" value="Sig_transdc_resp-reg_C-effctor"/>
</dbReference>
<dbReference type="GO" id="GO:0006355">
    <property type="term" value="P:regulation of DNA-templated transcription"/>
    <property type="evidence" value="ECO:0007669"/>
    <property type="project" value="InterPro"/>
</dbReference>
<dbReference type="InterPro" id="IPR036388">
    <property type="entry name" value="WH-like_DNA-bd_sf"/>
</dbReference>
<dbReference type="RefSeq" id="WP_062612316.1">
    <property type="nucleotide sequence ID" value="NZ_FCOX02000114.1"/>
</dbReference>
<protein>
    <recommendedName>
        <fullName evidence="3">OmpR/PhoB-type domain-containing protein</fullName>
    </recommendedName>
</protein>
<dbReference type="SUPFAM" id="SSF46894">
    <property type="entry name" value="C-terminal effector domain of the bipartite response regulators"/>
    <property type="match status" value="1"/>
</dbReference>